<evidence type="ECO:0000313" key="3">
    <source>
        <dbReference type="WBParaSite" id="TCLT_0000236601-mRNA-1"/>
    </source>
</evidence>
<keyword evidence="2" id="KW-1185">Reference proteome</keyword>
<dbReference type="WBParaSite" id="TCLT_0000236601-mRNA-1">
    <property type="protein sequence ID" value="TCLT_0000236601-mRNA-1"/>
    <property type="gene ID" value="TCLT_0000236601"/>
</dbReference>
<evidence type="ECO:0000313" key="2">
    <source>
        <dbReference type="Proteomes" id="UP000276776"/>
    </source>
</evidence>
<reference evidence="1 2" key="2">
    <citation type="submission" date="2018-11" db="EMBL/GenBank/DDBJ databases">
        <authorList>
            <consortium name="Pathogen Informatics"/>
        </authorList>
    </citation>
    <scope>NUCLEOTIDE SEQUENCE [LARGE SCALE GENOMIC DNA]</scope>
</reference>
<dbReference type="AlphaFoldDB" id="A0A0N5CQ66"/>
<gene>
    <name evidence="1" type="ORF">TCLT_LOCUS2367</name>
</gene>
<sequence length="135" mass="15440">MWNSKVGEDDDIRHNEYLEEFVPDSEVECVKTVDHLATQCGKMLNHDYTIEDTMNSCYCNHLGLCKKYGLIALPPMLGSGEAYIQSTVLKKTLEIIPFDDGYGYHEDKANMISRTNMSAVQVQQECRNATQRQNR</sequence>
<dbReference type="EMBL" id="UYYF01000471">
    <property type="protein sequence ID" value="VDM98285.1"/>
    <property type="molecule type" value="Genomic_DNA"/>
</dbReference>
<organism evidence="3">
    <name type="scientific">Thelazia callipaeda</name>
    <name type="common">Oriental eyeworm</name>
    <name type="synonym">Parasitic nematode</name>
    <dbReference type="NCBI Taxonomy" id="103827"/>
    <lineage>
        <taxon>Eukaryota</taxon>
        <taxon>Metazoa</taxon>
        <taxon>Ecdysozoa</taxon>
        <taxon>Nematoda</taxon>
        <taxon>Chromadorea</taxon>
        <taxon>Rhabditida</taxon>
        <taxon>Spirurina</taxon>
        <taxon>Spiruromorpha</taxon>
        <taxon>Thelazioidea</taxon>
        <taxon>Thelaziidae</taxon>
        <taxon>Thelazia</taxon>
    </lineage>
</organism>
<evidence type="ECO:0000313" key="1">
    <source>
        <dbReference type="EMBL" id="VDM98285.1"/>
    </source>
</evidence>
<reference evidence="3" key="1">
    <citation type="submission" date="2017-02" db="UniProtKB">
        <authorList>
            <consortium name="WormBaseParasite"/>
        </authorList>
    </citation>
    <scope>IDENTIFICATION</scope>
</reference>
<dbReference type="Proteomes" id="UP000276776">
    <property type="component" value="Unassembled WGS sequence"/>
</dbReference>
<dbReference type="OrthoDB" id="2194576at2759"/>
<protein>
    <submittedName>
        <fullName evidence="3">MR_MLE_C domain-containing protein</fullName>
    </submittedName>
</protein>
<name>A0A0N5CQ66_THECL</name>
<accession>A0A0N5CQ66</accession>
<proteinExistence type="predicted"/>